<dbReference type="GO" id="GO:0016798">
    <property type="term" value="F:hydrolase activity, acting on glycosyl bonds"/>
    <property type="evidence" value="ECO:0007669"/>
    <property type="project" value="UniProtKB-KW"/>
</dbReference>
<keyword evidence="2" id="KW-0624">Polysaccharide degradation</keyword>
<name>A0A7Z0J6X4_9MICO</name>
<dbReference type="InterPro" id="IPR035992">
    <property type="entry name" value="Ricin_B-like_lectins"/>
</dbReference>
<keyword evidence="5" id="KW-1185">Reference proteome</keyword>
<dbReference type="SMART" id="SM00458">
    <property type="entry name" value="RICIN"/>
    <property type="match status" value="1"/>
</dbReference>
<dbReference type="Gene3D" id="2.80.10.50">
    <property type="match status" value="1"/>
</dbReference>
<dbReference type="CDD" id="cd00161">
    <property type="entry name" value="beta-trefoil_Ricin-like"/>
    <property type="match status" value="1"/>
</dbReference>
<dbReference type="RefSeq" id="WP_179579247.1">
    <property type="nucleotide sequence ID" value="NZ_JACCFM010000001.1"/>
</dbReference>
<sequence>MTGSTKPTRMRSRLSVALGFTLFLTLAGTAGASAYWTAPAATLNASAGAGTIGISQSGFDALAVQYTVGTLSTTKPVTVTNTGAGTAPYSLTLAAPGGALATGIVVKIWSVARTNLCTTGATAPTTSYNWTTIPAQTGSLASGASVFFCVRTSITAAQQNTLAAQTVTGTSNAVTTLGNWTSSAPVATATQSVLDTQPPTVPGTPTFSGTTTTATTLTWAASTDNVGVVAYDVYRDGVLLVPASPSTTFTDTALTPSKAYSYTVRAKDAAGNASQVSTSASVTTIAAAPSPTLWYTISNPTSGYCFDGEGANSASGTRLITFGCHGGTNQQWKFLADGTIQARYASLSLRAAGTNAGASLTLVNSAAGPTSWAVNAATGFPGQFQIKQSTANMCIDVTGLGSVGYVVQQSCSATSSGQRFTMTAVN</sequence>
<dbReference type="EMBL" id="JACCFM010000001">
    <property type="protein sequence ID" value="NYJ20646.1"/>
    <property type="molecule type" value="Genomic_DNA"/>
</dbReference>
<evidence type="ECO:0000256" key="1">
    <source>
        <dbReference type="ARBA" id="ARBA00023295"/>
    </source>
</evidence>
<dbReference type="InterPro" id="IPR013783">
    <property type="entry name" value="Ig-like_fold"/>
</dbReference>
<evidence type="ECO:0000313" key="5">
    <source>
        <dbReference type="Proteomes" id="UP000537260"/>
    </source>
</evidence>
<dbReference type="Proteomes" id="UP000537260">
    <property type="component" value="Unassembled WGS sequence"/>
</dbReference>
<feature type="domain" description="Fibronectin type-III" evidence="3">
    <location>
        <begin position="201"/>
        <end position="287"/>
    </location>
</feature>
<dbReference type="PROSITE" id="PS50853">
    <property type="entry name" value="FN3"/>
    <property type="match status" value="1"/>
</dbReference>
<proteinExistence type="predicted"/>
<dbReference type="AlphaFoldDB" id="A0A7Z0J6X4"/>
<dbReference type="CDD" id="cd00063">
    <property type="entry name" value="FN3"/>
    <property type="match status" value="1"/>
</dbReference>
<accession>A0A7Z0J6X4</accession>
<dbReference type="InterPro" id="IPR000772">
    <property type="entry name" value="Ricin_B_lectin"/>
</dbReference>
<evidence type="ECO:0000313" key="4">
    <source>
        <dbReference type="EMBL" id="NYJ20646.1"/>
    </source>
</evidence>
<protein>
    <recommendedName>
        <fullName evidence="3">Fibronectin type-III domain-containing protein</fullName>
    </recommendedName>
</protein>
<dbReference type="SUPFAM" id="SSF49265">
    <property type="entry name" value="Fibronectin type III"/>
    <property type="match status" value="1"/>
</dbReference>
<dbReference type="PROSITE" id="PS50231">
    <property type="entry name" value="RICIN_B_LECTIN"/>
    <property type="match status" value="1"/>
</dbReference>
<dbReference type="SMART" id="SM00060">
    <property type="entry name" value="FN3"/>
    <property type="match status" value="1"/>
</dbReference>
<dbReference type="SUPFAM" id="SSF50370">
    <property type="entry name" value="Ricin B-like lectins"/>
    <property type="match status" value="1"/>
</dbReference>
<evidence type="ECO:0000256" key="2">
    <source>
        <dbReference type="ARBA" id="ARBA00023326"/>
    </source>
</evidence>
<gene>
    <name evidence="4" type="ORF">HNR05_002437</name>
</gene>
<dbReference type="InterPro" id="IPR003961">
    <property type="entry name" value="FN3_dom"/>
</dbReference>
<evidence type="ECO:0000259" key="3">
    <source>
        <dbReference type="PROSITE" id="PS50853"/>
    </source>
</evidence>
<dbReference type="InterPro" id="IPR036116">
    <property type="entry name" value="FN3_sf"/>
</dbReference>
<keyword evidence="2" id="KW-0119">Carbohydrate metabolism</keyword>
<dbReference type="Pfam" id="PF00652">
    <property type="entry name" value="Ricin_B_lectin"/>
    <property type="match status" value="1"/>
</dbReference>
<keyword evidence="1" id="KW-0326">Glycosidase</keyword>
<reference evidence="4 5" key="1">
    <citation type="submission" date="2020-07" db="EMBL/GenBank/DDBJ databases">
        <title>Sequencing the genomes of 1000 actinobacteria strains.</title>
        <authorList>
            <person name="Klenk H.-P."/>
        </authorList>
    </citation>
    <scope>NUCLEOTIDE SEQUENCE [LARGE SCALE GENOMIC DNA]</scope>
    <source>
        <strain evidence="4 5">LI1</strain>
    </source>
</reference>
<organism evidence="4 5">
    <name type="scientific">Glaciibacter psychrotolerans</name>
    <dbReference type="NCBI Taxonomy" id="670054"/>
    <lineage>
        <taxon>Bacteria</taxon>
        <taxon>Bacillati</taxon>
        <taxon>Actinomycetota</taxon>
        <taxon>Actinomycetes</taxon>
        <taxon>Micrococcales</taxon>
        <taxon>Microbacteriaceae</taxon>
        <taxon>Glaciibacter</taxon>
    </lineage>
</organism>
<comment type="caution">
    <text evidence="4">The sequence shown here is derived from an EMBL/GenBank/DDBJ whole genome shotgun (WGS) entry which is preliminary data.</text>
</comment>
<keyword evidence="1" id="KW-0378">Hydrolase</keyword>
<dbReference type="Gene3D" id="2.60.40.10">
    <property type="entry name" value="Immunoglobulins"/>
    <property type="match status" value="1"/>
</dbReference>
<dbReference type="GO" id="GO:0000272">
    <property type="term" value="P:polysaccharide catabolic process"/>
    <property type="evidence" value="ECO:0007669"/>
    <property type="project" value="UniProtKB-KW"/>
</dbReference>